<proteinExistence type="predicted"/>
<evidence type="ECO:0000313" key="2">
    <source>
        <dbReference type="EMBL" id="MED6140352.1"/>
    </source>
</evidence>
<dbReference type="Proteomes" id="UP001341840">
    <property type="component" value="Unassembled WGS sequence"/>
</dbReference>
<feature type="non-terminal residue" evidence="2">
    <location>
        <position position="132"/>
    </location>
</feature>
<feature type="region of interest" description="Disordered" evidence="1">
    <location>
        <begin position="108"/>
        <end position="132"/>
    </location>
</feature>
<feature type="compositionally biased region" description="Basic and acidic residues" evidence="1">
    <location>
        <begin position="123"/>
        <end position="132"/>
    </location>
</feature>
<keyword evidence="3" id="KW-1185">Reference proteome</keyword>
<accession>A0ABU6SVI2</accession>
<protein>
    <submittedName>
        <fullName evidence="2">Uncharacterized protein</fullName>
    </submittedName>
</protein>
<comment type="caution">
    <text evidence="2">The sequence shown here is derived from an EMBL/GenBank/DDBJ whole genome shotgun (WGS) entry which is preliminary data.</text>
</comment>
<evidence type="ECO:0000313" key="3">
    <source>
        <dbReference type="Proteomes" id="UP001341840"/>
    </source>
</evidence>
<reference evidence="2 3" key="1">
    <citation type="journal article" date="2023" name="Plants (Basel)">
        <title>Bridging the Gap: Combining Genomics and Transcriptomics Approaches to Understand Stylosanthes scabra, an Orphan Legume from the Brazilian Caatinga.</title>
        <authorList>
            <person name="Ferreira-Neto J.R.C."/>
            <person name="da Silva M.D."/>
            <person name="Binneck E."/>
            <person name="de Melo N.F."/>
            <person name="da Silva R.H."/>
            <person name="de Melo A.L.T.M."/>
            <person name="Pandolfi V."/>
            <person name="Bustamante F.O."/>
            <person name="Brasileiro-Vidal A.C."/>
            <person name="Benko-Iseppon A.M."/>
        </authorList>
    </citation>
    <scope>NUCLEOTIDE SEQUENCE [LARGE SCALE GENOMIC DNA]</scope>
    <source>
        <tissue evidence="2">Leaves</tissue>
    </source>
</reference>
<evidence type="ECO:0000256" key="1">
    <source>
        <dbReference type="SAM" id="MobiDB-lite"/>
    </source>
</evidence>
<organism evidence="2 3">
    <name type="scientific">Stylosanthes scabra</name>
    <dbReference type="NCBI Taxonomy" id="79078"/>
    <lineage>
        <taxon>Eukaryota</taxon>
        <taxon>Viridiplantae</taxon>
        <taxon>Streptophyta</taxon>
        <taxon>Embryophyta</taxon>
        <taxon>Tracheophyta</taxon>
        <taxon>Spermatophyta</taxon>
        <taxon>Magnoliopsida</taxon>
        <taxon>eudicotyledons</taxon>
        <taxon>Gunneridae</taxon>
        <taxon>Pentapetalae</taxon>
        <taxon>rosids</taxon>
        <taxon>fabids</taxon>
        <taxon>Fabales</taxon>
        <taxon>Fabaceae</taxon>
        <taxon>Papilionoideae</taxon>
        <taxon>50 kb inversion clade</taxon>
        <taxon>dalbergioids sensu lato</taxon>
        <taxon>Dalbergieae</taxon>
        <taxon>Pterocarpus clade</taxon>
        <taxon>Stylosanthes</taxon>
    </lineage>
</organism>
<name>A0ABU6SVI2_9FABA</name>
<sequence length="132" mass="14727">MSDMCCPYSLRFVPTPDPASSNEEVYDDGASTPLYMREGREGQRKGREEAGEVTISPKLISKGTISEARRTILLFEEGGMRFNNNEKMEITMKIACMELGNGSASYSLRPRWKKQKGGGACGDRIRGDTHQR</sequence>
<gene>
    <name evidence="2" type="ORF">PIB30_092333</name>
</gene>
<dbReference type="EMBL" id="JASCZI010062313">
    <property type="protein sequence ID" value="MED6140352.1"/>
    <property type="molecule type" value="Genomic_DNA"/>
</dbReference>